<sequence>MPPVWYPPRSDGTPPHANVVNPGTDPAAYRPTQRRAPDGVRAVVADRDVRASLLRASLGSLAFPPSPCVRVLTPSKPLPADELPANNDLSHPCTAPAASDAHDAQHGRRHIAKAAPPFVPPAHARTMRGQMLAGPRVASAPPVALSESNTTSPALASPPHALPLKPARPTARCNSLRAVQISMGSMSCKLAPTRPYIAQRPVLRGNSTAAVTCLRPHPHPTPQPALSPPIQSARVPVLRLHIAVHAGRARARISNSRTSAWWAEPIALPACTKLPPAANILSARTGVQHISETSMCAWSSSSRSPRKSSPATMVLELPLPAHVHRPRKRVTSAACRPAPHVNPPCCAWSAESSHLSPSLARPRVARLSPPAPSPPRTMHSRSLSPALLSAADTSQGARRFDAPAQRTYRPLAHAYRVAVALSAARCPHRRFHVSSLPRPCARGAA</sequence>
<comment type="caution">
    <text evidence="2">The sequence shown here is derived from an EMBL/GenBank/DDBJ whole genome shotgun (WGS) entry which is preliminary data.</text>
</comment>
<accession>A0AAD6TSZ2</accession>
<protein>
    <submittedName>
        <fullName evidence="2">Uncharacterized protein</fullName>
    </submittedName>
</protein>
<dbReference type="AlphaFoldDB" id="A0AAD6TSZ2"/>
<feature type="region of interest" description="Disordered" evidence="1">
    <location>
        <begin position="1"/>
        <end position="35"/>
    </location>
</feature>
<feature type="compositionally biased region" description="Low complexity" evidence="1">
    <location>
        <begin position="359"/>
        <end position="368"/>
    </location>
</feature>
<feature type="compositionally biased region" description="Low complexity" evidence="1">
    <location>
        <begin position="153"/>
        <end position="167"/>
    </location>
</feature>
<feature type="region of interest" description="Disordered" evidence="1">
    <location>
        <begin position="142"/>
        <end position="168"/>
    </location>
</feature>
<feature type="region of interest" description="Disordered" evidence="1">
    <location>
        <begin position="359"/>
        <end position="382"/>
    </location>
</feature>
<name>A0AAD6TSZ2_9AGAR</name>
<evidence type="ECO:0000313" key="2">
    <source>
        <dbReference type="EMBL" id="KAJ7078186.1"/>
    </source>
</evidence>
<reference evidence="2" key="1">
    <citation type="submission" date="2023-03" db="EMBL/GenBank/DDBJ databases">
        <title>Massive genome expansion in bonnet fungi (Mycena s.s.) driven by repeated elements and novel gene families across ecological guilds.</title>
        <authorList>
            <consortium name="Lawrence Berkeley National Laboratory"/>
            <person name="Harder C.B."/>
            <person name="Miyauchi S."/>
            <person name="Viragh M."/>
            <person name="Kuo A."/>
            <person name="Thoen E."/>
            <person name="Andreopoulos B."/>
            <person name="Lu D."/>
            <person name="Skrede I."/>
            <person name="Drula E."/>
            <person name="Henrissat B."/>
            <person name="Morin E."/>
            <person name="Kohler A."/>
            <person name="Barry K."/>
            <person name="LaButti K."/>
            <person name="Morin E."/>
            <person name="Salamov A."/>
            <person name="Lipzen A."/>
            <person name="Mereny Z."/>
            <person name="Hegedus B."/>
            <person name="Baldrian P."/>
            <person name="Stursova M."/>
            <person name="Weitz H."/>
            <person name="Taylor A."/>
            <person name="Grigoriev I.V."/>
            <person name="Nagy L.G."/>
            <person name="Martin F."/>
            <person name="Kauserud H."/>
        </authorList>
    </citation>
    <scope>NUCLEOTIDE SEQUENCE</scope>
    <source>
        <strain evidence="2">CBHHK173m</strain>
    </source>
</reference>
<keyword evidence="3" id="KW-1185">Reference proteome</keyword>
<organism evidence="2 3">
    <name type="scientific">Mycena belliarum</name>
    <dbReference type="NCBI Taxonomy" id="1033014"/>
    <lineage>
        <taxon>Eukaryota</taxon>
        <taxon>Fungi</taxon>
        <taxon>Dikarya</taxon>
        <taxon>Basidiomycota</taxon>
        <taxon>Agaricomycotina</taxon>
        <taxon>Agaricomycetes</taxon>
        <taxon>Agaricomycetidae</taxon>
        <taxon>Agaricales</taxon>
        <taxon>Marasmiineae</taxon>
        <taxon>Mycenaceae</taxon>
        <taxon>Mycena</taxon>
    </lineage>
</organism>
<evidence type="ECO:0000313" key="3">
    <source>
        <dbReference type="Proteomes" id="UP001222325"/>
    </source>
</evidence>
<proteinExistence type="predicted"/>
<evidence type="ECO:0000256" key="1">
    <source>
        <dbReference type="SAM" id="MobiDB-lite"/>
    </source>
</evidence>
<dbReference type="Proteomes" id="UP001222325">
    <property type="component" value="Unassembled WGS sequence"/>
</dbReference>
<gene>
    <name evidence="2" type="ORF">B0H15DRAFT_954752</name>
</gene>
<dbReference type="EMBL" id="JARJCN010000068">
    <property type="protein sequence ID" value="KAJ7078186.1"/>
    <property type="molecule type" value="Genomic_DNA"/>
</dbReference>